<keyword evidence="1" id="KW-1133">Transmembrane helix</keyword>
<keyword evidence="3" id="KW-1185">Reference proteome</keyword>
<dbReference type="Proteomes" id="UP001203410">
    <property type="component" value="Unassembled WGS sequence"/>
</dbReference>
<accession>A0ABT0RUJ0</accession>
<name>A0ABT0RUJ0_9SPHN</name>
<organism evidence="2 3">
    <name type="scientific">Sphingomonas caseinilyticus</name>
    <dbReference type="NCBI Taxonomy" id="2908205"/>
    <lineage>
        <taxon>Bacteria</taxon>
        <taxon>Pseudomonadati</taxon>
        <taxon>Pseudomonadota</taxon>
        <taxon>Alphaproteobacteria</taxon>
        <taxon>Sphingomonadales</taxon>
        <taxon>Sphingomonadaceae</taxon>
        <taxon>Sphingomonas</taxon>
    </lineage>
</organism>
<evidence type="ECO:0008006" key="4">
    <source>
        <dbReference type="Google" id="ProtNLM"/>
    </source>
</evidence>
<keyword evidence="1" id="KW-0812">Transmembrane</keyword>
<comment type="caution">
    <text evidence="2">The sequence shown here is derived from an EMBL/GenBank/DDBJ whole genome shotgun (WGS) entry which is preliminary data.</text>
</comment>
<feature type="transmembrane region" description="Helical" evidence="1">
    <location>
        <begin position="7"/>
        <end position="26"/>
    </location>
</feature>
<evidence type="ECO:0000313" key="3">
    <source>
        <dbReference type="Proteomes" id="UP001203410"/>
    </source>
</evidence>
<feature type="transmembrane region" description="Helical" evidence="1">
    <location>
        <begin position="140"/>
        <end position="157"/>
    </location>
</feature>
<keyword evidence="1" id="KW-0472">Membrane</keyword>
<feature type="transmembrane region" description="Helical" evidence="1">
    <location>
        <begin position="177"/>
        <end position="197"/>
    </location>
</feature>
<evidence type="ECO:0000256" key="1">
    <source>
        <dbReference type="SAM" id="Phobius"/>
    </source>
</evidence>
<protein>
    <recommendedName>
        <fullName evidence="4">Cytochrome c oxidase assembly factor CtaG</fullName>
    </recommendedName>
</protein>
<feature type="transmembrane region" description="Helical" evidence="1">
    <location>
        <begin position="107"/>
        <end position="128"/>
    </location>
</feature>
<feature type="transmembrane region" description="Helical" evidence="1">
    <location>
        <begin position="38"/>
        <end position="57"/>
    </location>
</feature>
<feature type="transmembrane region" description="Helical" evidence="1">
    <location>
        <begin position="69"/>
        <end position="87"/>
    </location>
</feature>
<proteinExistence type="predicted"/>
<feature type="transmembrane region" description="Helical" evidence="1">
    <location>
        <begin position="227"/>
        <end position="255"/>
    </location>
</feature>
<gene>
    <name evidence="2" type="ORF">LZ496_07795</name>
</gene>
<dbReference type="EMBL" id="JAMGBA010000002">
    <property type="protein sequence ID" value="MCL6698688.1"/>
    <property type="molecule type" value="Genomic_DNA"/>
</dbReference>
<reference evidence="2 3" key="1">
    <citation type="submission" date="2022-05" db="EMBL/GenBank/DDBJ databases">
        <authorList>
            <person name="Jo J.-H."/>
            <person name="Im W.-T."/>
        </authorList>
    </citation>
    <scope>NUCLEOTIDE SEQUENCE [LARGE SCALE GENOMIC DNA]</scope>
    <source>
        <strain evidence="2 3">NSE70-1</strain>
    </source>
</reference>
<dbReference type="RefSeq" id="WP_249904081.1">
    <property type="nucleotide sequence ID" value="NZ_JAMGBA010000002.1"/>
</dbReference>
<feature type="transmembrane region" description="Helical" evidence="1">
    <location>
        <begin position="204"/>
        <end position="221"/>
    </location>
</feature>
<evidence type="ECO:0000313" key="2">
    <source>
        <dbReference type="EMBL" id="MCL6698688.1"/>
    </source>
</evidence>
<sequence length="273" mass="30318">MPFRNAWLYVLALLALTFVAFWPSYLSDLPGAKMAHHFHAASAVVWTILVALQSWSIHHDRWGLHRSTGLAVFALFPFFMVAGMWVIHVEATTLAGGLTDPENLQIAQFGFFDPLANLGFALLFWGGLRYRYKVQLHSRYMLGTVMFVIAPIVWRLVQSNIPFFKNDTPETAWRFSYAMGAGNAVAIAIALYLYWLAPKHGRPFLLVVYIVAAQQLLYETVGRLPAWAPIFASISATNLALLLTLTAIASLGIAWHGWVTGARPTAPRATATA</sequence>